<evidence type="ECO:0000256" key="1">
    <source>
        <dbReference type="SAM" id="Coils"/>
    </source>
</evidence>
<dbReference type="AlphaFoldDB" id="A0AAD5VCY9"/>
<proteinExistence type="predicted"/>
<comment type="caution">
    <text evidence="2">The sequence shown here is derived from an EMBL/GenBank/DDBJ whole genome shotgun (WGS) entry which is preliminary data.</text>
</comment>
<reference evidence="2" key="1">
    <citation type="submission" date="2022-07" db="EMBL/GenBank/DDBJ databases">
        <title>Genome Sequence of Physisporinus lineatus.</title>
        <authorList>
            <person name="Buettner E."/>
        </authorList>
    </citation>
    <scope>NUCLEOTIDE SEQUENCE</scope>
    <source>
        <strain evidence="2">VT162</strain>
    </source>
</reference>
<keyword evidence="1" id="KW-0175">Coiled coil</keyword>
<dbReference type="Proteomes" id="UP001212997">
    <property type="component" value="Unassembled WGS sequence"/>
</dbReference>
<evidence type="ECO:0008006" key="4">
    <source>
        <dbReference type="Google" id="ProtNLM"/>
    </source>
</evidence>
<feature type="coiled-coil region" evidence="1">
    <location>
        <begin position="14"/>
        <end position="41"/>
    </location>
</feature>
<dbReference type="SUPFAM" id="SSF81383">
    <property type="entry name" value="F-box domain"/>
    <property type="match status" value="1"/>
</dbReference>
<dbReference type="EMBL" id="JANAWD010000017">
    <property type="protein sequence ID" value="KAJ3491139.1"/>
    <property type="molecule type" value="Genomic_DNA"/>
</dbReference>
<accession>A0AAD5VCY9</accession>
<gene>
    <name evidence="2" type="ORF">NLI96_g933</name>
</gene>
<dbReference type="InterPro" id="IPR036047">
    <property type="entry name" value="F-box-like_dom_sf"/>
</dbReference>
<evidence type="ECO:0000313" key="3">
    <source>
        <dbReference type="Proteomes" id="UP001212997"/>
    </source>
</evidence>
<organism evidence="2 3">
    <name type="scientific">Meripilus lineatus</name>
    <dbReference type="NCBI Taxonomy" id="2056292"/>
    <lineage>
        <taxon>Eukaryota</taxon>
        <taxon>Fungi</taxon>
        <taxon>Dikarya</taxon>
        <taxon>Basidiomycota</taxon>
        <taxon>Agaricomycotina</taxon>
        <taxon>Agaricomycetes</taxon>
        <taxon>Polyporales</taxon>
        <taxon>Meripilaceae</taxon>
        <taxon>Meripilus</taxon>
    </lineage>
</organism>
<evidence type="ECO:0000313" key="2">
    <source>
        <dbReference type="EMBL" id="KAJ3491139.1"/>
    </source>
</evidence>
<name>A0AAD5VCY9_9APHY</name>
<keyword evidence="3" id="KW-1185">Reference proteome</keyword>
<protein>
    <recommendedName>
        <fullName evidence="4">F-box domain-containing protein</fullName>
    </recommendedName>
</protein>
<sequence>MTKPTPKSYWDDKRALLDTKIEKMEESLRALREERNTCSCATRVPPEILTHIFLDVVNDIYESGEELVQQFYLPHVCRYWYDVALQSQEYWRYQPLYDGGRIRPLHLIERAEGRPLYLTGKLSVDNLLELDSPECDQVLSQAESVHILLCHDYHSSSSQSDSEDDPIPSVPGYLQAFLKSGAPNLKSLTLSAEDVSIIPRIPDDAFDGNIPCLRSLILKDVECPWLTSIFVLCVRGEGYPLGVLALELDIPLSTLITLVPRYSERLLLGPPHGCLDLEPLLFWIPAHLQKLNLGPTPVNTMHLEYRWDLVYHFDRGILRLYQSPDSIVDPAQLPKAGYAHSGLEVHFRLSYSEFPFHVVLPVMIPKLQLSTVQVLYLDKIPSLDVETALCGLTGVQTLCLSGRKSTKVLQDLIPTKSRREILLPALKNLVLHKTDLDVGLTHALSFVADRSEQYPVEKVYLSQCEHVREEYLESLRQHVSTVGWDGLDKECYRGTLQLRPGERVMGRRS</sequence>